<keyword evidence="2" id="KW-1185">Reference proteome</keyword>
<evidence type="ECO:0000313" key="1">
    <source>
        <dbReference type="EMBL" id="PWL38063.1"/>
    </source>
</evidence>
<comment type="caution">
    <text evidence="1">The sequence shown here is derived from an EMBL/GenBank/DDBJ whole genome shotgun (WGS) entry which is preliminary data.</text>
</comment>
<dbReference type="PROSITE" id="PS51257">
    <property type="entry name" value="PROKAR_LIPOPROTEIN"/>
    <property type="match status" value="1"/>
</dbReference>
<dbReference type="OrthoDB" id="1062680at2"/>
<dbReference type="RefSeq" id="WP_109661692.1">
    <property type="nucleotide sequence ID" value="NZ_QGEG01000002.1"/>
</dbReference>
<dbReference type="InterPro" id="IPR025345">
    <property type="entry name" value="DUF4249"/>
</dbReference>
<dbReference type="Pfam" id="PF14054">
    <property type="entry name" value="DUF4249"/>
    <property type="match status" value="1"/>
</dbReference>
<sequence>MFKHKYHFIFLVLLNGLFFGCVEPFDAATEDFESALVIDALITNEFKHQVVYLSRTFRLEDGISSGESNAAIKIEDSQGNEYVFQESVPGTYVSTNMFSAQPNVEYQLSITTSGGSSYISNSVVLPTNTSIDNLYAAVETNDQNVEGVAILVDTFDPEGESQYYRYDYEETYKIVAPRWNPQDLIVVSESPVIYGFAPRPREEQVCYNTVNSLNIILGNTTGFSEDRLTRFPIRFLDRFDYIIGHRYSILVRQYVISREAHSFYTTLNEFSGLESIFSENQPGFFSGNIIPQNDPKEKVVGFFDVSSVDSERIFFNHEDFFPEDLVPTYPDDCRITTPILGELFGAINFNTSKYAGPHEPEDASEGIYKLVPRVCGDCTVLGSSTIPDFWIE</sequence>
<reference evidence="1 2" key="1">
    <citation type="submission" date="2018-05" db="EMBL/GenBank/DDBJ databases">
        <title>Complete genome sequence of Flagellimonas aquimarina ECD12 isolated from seaweed Ecklonia cava.</title>
        <authorList>
            <person name="Choi S."/>
            <person name="Seong C."/>
        </authorList>
    </citation>
    <scope>NUCLEOTIDE SEQUENCE [LARGE SCALE GENOMIC DNA]</scope>
    <source>
        <strain evidence="1 2">ECD12</strain>
    </source>
</reference>
<name>A0A316L1L9_9FLAO</name>
<dbReference type="Proteomes" id="UP000245762">
    <property type="component" value="Unassembled WGS sequence"/>
</dbReference>
<dbReference type="EMBL" id="QGEG01000002">
    <property type="protein sequence ID" value="PWL38063.1"/>
    <property type="molecule type" value="Genomic_DNA"/>
</dbReference>
<organism evidence="1 2">
    <name type="scientific">Flagellimonas aquimarina</name>
    <dbReference type="NCBI Taxonomy" id="2201895"/>
    <lineage>
        <taxon>Bacteria</taxon>
        <taxon>Pseudomonadati</taxon>
        <taxon>Bacteroidota</taxon>
        <taxon>Flavobacteriia</taxon>
        <taxon>Flavobacteriales</taxon>
        <taxon>Flavobacteriaceae</taxon>
        <taxon>Flagellimonas</taxon>
    </lineage>
</organism>
<accession>A0A316L1L9</accession>
<evidence type="ECO:0000313" key="2">
    <source>
        <dbReference type="Proteomes" id="UP000245762"/>
    </source>
</evidence>
<proteinExistence type="predicted"/>
<dbReference type="AlphaFoldDB" id="A0A316L1L9"/>
<protein>
    <submittedName>
        <fullName evidence="1">DUF4249 domain-containing protein</fullName>
    </submittedName>
</protein>
<gene>
    <name evidence="1" type="ORF">DKG77_07150</name>
</gene>